<evidence type="ECO:0000313" key="5">
    <source>
        <dbReference type="EMBL" id="GKT14879.1"/>
    </source>
</evidence>
<dbReference type="InterPro" id="IPR027417">
    <property type="entry name" value="P-loop_NTPase"/>
</dbReference>
<keyword evidence="6" id="KW-1185">Reference proteome</keyword>
<evidence type="ECO:0000313" key="6">
    <source>
        <dbReference type="Proteomes" id="UP001057375"/>
    </source>
</evidence>
<evidence type="ECO:0000256" key="1">
    <source>
        <dbReference type="ARBA" id="ARBA00022741"/>
    </source>
</evidence>
<dbReference type="PANTHER" id="PTHR11089:SF30">
    <property type="entry name" value="GUANINE NUCLEOTIDE-BINDING PROTEIN-LIKE 3 HOMOLOG"/>
    <property type="match status" value="1"/>
</dbReference>
<reference evidence="5" key="1">
    <citation type="submission" date="2022-03" db="EMBL/GenBank/DDBJ databases">
        <title>Draft genome sequence of Aduncisulcus paluster, a free-living microaerophilic Fornicata.</title>
        <authorList>
            <person name="Yuyama I."/>
            <person name="Kume K."/>
            <person name="Tamura T."/>
            <person name="Inagaki Y."/>
            <person name="Hashimoto T."/>
        </authorList>
    </citation>
    <scope>NUCLEOTIDE SEQUENCE</scope>
    <source>
        <strain evidence="5">NY0171</strain>
    </source>
</reference>
<accession>A0ABQ5JW33</accession>
<evidence type="ECO:0000259" key="4">
    <source>
        <dbReference type="Pfam" id="PF01926"/>
    </source>
</evidence>
<protein>
    <recommendedName>
        <fullName evidence="4">G domain-containing protein</fullName>
    </recommendedName>
</protein>
<dbReference type="PANTHER" id="PTHR11089">
    <property type="entry name" value="GTP-BINDING PROTEIN-RELATED"/>
    <property type="match status" value="1"/>
</dbReference>
<dbReference type="Gene3D" id="1.10.1580.10">
    <property type="match status" value="1"/>
</dbReference>
<sequence>MAQKKILTSKRKAQNRSVRKGKGIQSKSNKKDEKRLIQKARAALQKRYERDEFLSTHPTTSFQSEAISTLIDEGKMELDKFEKRVEQERGSTAQGTKASSKYKKALADAIRACDVLYEVLDCRNPLAYRNESLEQEIAKQKKKLVYVLNKIDLVPLENALAWKKMLTTPDTQCVLFKASQVAHSISVKVSDVKRTKASSKYKKALADAIRACDVLYEVLDCRNPLAYRNESLEQEIAKQKKKLVYVLNKIDLVPLENALAWKKMLTTPDTQCVLFKASQVAHSISVKVSDVKRLGKAHSVGVKDLITAATKGRGGMKTIAGVCGFPNVGKSSIIFTLSRGKKGISIASKAGQTTTQALFDVSDRLSIIDTPGIDFSRHDEAELVLMGVKTEAVHDYEVPVKRIVSRCSKEAIGRGIGIPAWWKDEAGRDIVGSDSQVAPHLKLIYEVAKKRNMYKHGGKYDVEKACKYIVDMFTEGKIMHFVDPEEAMSRHKEKKEEEE</sequence>
<dbReference type="InterPro" id="IPR023179">
    <property type="entry name" value="GTP-bd_ortho_bundle_sf"/>
</dbReference>
<dbReference type="InterPro" id="IPR050755">
    <property type="entry name" value="TRAFAC_YlqF/YawG_RiboMat"/>
</dbReference>
<feature type="compositionally biased region" description="Basic residues" evidence="3">
    <location>
        <begin position="7"/>
        <end position="22"/>
    </location>
</feature>
<proteinExistence type="predicted"/>
<keyword evidence="2" id="KW-0342">GTP-binding</keyword>
<dbReference type="EMBL" id="BQXS01011630">
    <property type="protein sequence ID" value="GKT14879.1"/>
    <property type="molecule type" value="Genomic_DNA"/>
</dbReference>
<feature type="region of interest" description="Disordered" evidence="3">
    <location>
        <begin position="1"/>
        <end position="35"/>
    </location>
</feature>
<feature type="domain" description="G" evidence="4">
    <location>
        <begin position="321"/>
        <end position="389"/>
    </location>
</feature>
<dbReference type="Proteomes" id="UP001057375">
    <property type="component" value="Unassembled WGS sequence"/>
</dbReference>
<organism evidence="5 6">
    <name type="scientific">Aduncisulcus paluster</name>
    <dbReference type="NCBI Taxonomy" id="2918883"/>
    <lineage>
        <taxon>Eukaryota</taxon>
        <taxon>Metamonada</taxon>
        <taxon>Carpediemonas-like organisms</taxon>
        <taxon>Aduncisulcus</taxon>
    </lineage>
</organism>
<gene>
    <name evidence="5" type="ORF">ADUPG1_010574</name>
</gene>
<dbReference type="SUPFAM" id="SSF52540">
    <property type="entry name" value="P-loop containing nucleoside triphosphate hydrolases"/>
    <property type="match status" value="2"/>
</dbReference>
<name>A0ABQ5JW33_9EUKA</name>
<evidence type="ECO:0000256" key="2">
    <source>
        <dbReference type="ARBA" id="ARBA00023134"/>
    </source>
</evidence>
<dbReference type="Gene3D" id="3.40.50.300">
    <property type="entry name" value="P-loop containing nucleotide triphosphate hydrolases"/>
    <property type="match status" value="2"/>
</dbReference>
<dbReference type="Pfam" id="PF01926">
    <property type="entry name" value="MMR_HSR1"/>
    <property type="match status" value="1"/>
</dbReference>
<dbReference type="InterPro" id="IPR006073">
    <property type="entry name" value="GTP-bd"/>
</dbReference>
<comment type="caution">
    <text evidence="5">The sequence shown here is derived from an EMBL/GenBank/DDBJ whole genome shotgun (WGS) entry which is preliminary data.</text>
</comment>
<keyword evidence="1" id="KW-0547">Nucleotide-binding</keyword>
<evidence type="ECO:0000256" key="3">
    <source>
        <dbReference type="SAM" id="MobiDB-lite"/>
    </source>
</evidence>